<keyword evidence="3" id="KW-1185">Reference proteome</keyword>
<dbReference type="PANTHER" id="PTHR39966:SF1">
    <property type="entry name" value="HEMERYTHRIN-LIKE DOMAIN-CONTAINING PROTEIN"/>
    <property type="match status" value="1"/>
</dbReference>
<dbReference type="PATRIC" id="fig|796944.3.peg.2228"/>
<feature type="domain" description="Hemerythrin-like" evidence="1">
    <location>
        <begin position="5"/>
        <end position="142"/>
    </location>
</feature>
<dbReference type="RefSeq" id="WP_009537237.1">
    <property type="nucleotide sequence ID" value="NZ_JH414505.1"/>
</dbReference>
<protein>
    <recommendedName>
        <fullName evidence="1">Hemerythrin-like domain-containing protein</fullName>
    </recommendedName>
</protein>
<accession>G9WX99</accession>
<gene>
    <name evidence="2" type="ORF">HMPREF9624_01473</name>
</gene>
<dbReference type="Proteomes" id="UP000003527">
    <property type="component" value="Unassembled WGS sequence"/>
</dbReference>
<dbReference type="InterPro" id="IPR012312">
    <property type="entry name" value="Hemerythrin-like"/>
</dbReference>
<dbReference type="Gene3D" id="1.20.120.520">
    <property type="entry name" value="nmb1532 protein domain like"/>
    <property type="match status" value="1"/>
</dbReference>
<proteinExistence type="predicted"/>
<organism evidence="2 3">
    <name type="scientific">Oribacterium asaccharolyticum ACB7</name>
    <dbReference type="NCBI Taxonomy" id="796944"/>
    <lineage>
        <taxon>Bacteria</taxon>
        <taxon>Bacillati</taxon>
        <taxon>Bacillota</taxon>
        <taxon>Clostridia</taxon>
        <taxon>Lachnospirales</taxon>
        <taxon>Lachnospiraceae</taxon>
        <taxon>Oribacterium</taxon>
    </lineage>
</organism>
<name>G9WX99_9FIRM</name>
<comment type="caution">
    <text evidence="2">The sequence shown here is derived from an EMBL/GenBank/DDBJ whole genome shotgun (WGS) entry which is preliminary data.</text>
</comment>
<evidence type="ECO:0000259" key="1">
    <source>
        <dbReference type="Pfam" id="PF01814"/>
    </source>
</evidence>
<dbReference type="AlphaFoldDB" id="G9WX99"/>
<dbReference type="EMBL" id="AFZD01000021">
    <property type="protein sequence ID" value="EHL09432.1"/>
    <property type="molecule type" value="Genomic_DNA"/>
</dbReference>
<dbReference type="PANTHER" id="PTHR39966">
    <property type="entry name" value="BLL2471 PROTEIN-RELATED"/>
    <property type="match status" value="1"/>
</dbReference>
<dbReference type="Pfam" id="PF01814">
    <property type="entry name" value="Hemerythrin"/>
    <property type="match status" value="1"/>
</dbReference>
<reference evidence="2 3" key="1">
    <citation type="submission" date="2011-08" db="EMBL/GenBank/DDBJ databases">
        <title>The Genome Sequence of Oribacterium sp. ACB7.</title>
        <authorList>
            <consortium name="The Broad Institute Genome Sequencing Platform"/>
            <person name="Earl A."/>
            <person name="Ward D."/>
            <person name="Feldgarden M."/>
            <person name="Gevers D."/>
            <person name="Sizova M."/>
            <person name="Hazen A."/>
            <person name="Epstein S."/>
            <person name="Young S.K."/>
            <person name="Zeng Q."/>
            <person name="Gargeya S."/>
            <person name="Fitzgerald M."/>
            <person name="Haas B."/>
            <person name="Abouelleil A."/>
            <person name="Alvarado L."/>
            <person name="Arachchi H.M."/>
            <person name="Berlin A."/>
            <person name="Brown A."/>
            <person name="Chapman S.B."/>
            <person name="Chen Z."/>
            <person name="Dunbar C."/>
            <person name="Freedman E."/>
            <person name="Gearin G."/>
            <person name="Gellesch M."/>
            <person name="Goldberg J."/>
            <person name="Griggs A."/>
            <person name="Gujja S."/>
            <person name="Heiman D."/>
            <person name="Howarth C."/>
            <person name="Larson L."/>
            <person name="Lui A."/>
            <person name="MacDonald P.J.P."/>
            <person name="Montmayeur A."/>
            <person name="Murphy C."/>
            <person name="Neiman D."/>
            <person name="Pearson M."/>
            <person name="Priest M."/>
            <person name="Roberts A."/>
            <person name="Saif S."/>
            <person name="Shea T."/>
            <person name="Shenoy N."/>
            <person name="Sisk P."/>
            <person name="Stolte C."/>
            <person name="Sykes S."/>
            <person name="Wortman J."/>
            <person name="Nusbaum C."/>
            <person name="Birren B."/>
        </authorList>
    </citation>
    <scope>NUCLEOTIDE SEQUENCE [LARGE SCALE GENOMIC DNA]</scope>
    <source>
        <strain evidence="2 3">ACB7</strain>
    </source>
</reference>
<evidence type="ECO:0000313" key="3">
    <source>
        <dbReference type="Proteomes" id="UP000003527"/>
    </source>
</evidence>
<sequence>MNVSIAIMEEEHSNINRALAVVRTICLQMMQGAEVPDDDFRQIIDFIRNYADKHHHGKEEKFLFPAMVAKMGPVADKLVTHGMLVEHDLGRADVLALETALNEYRKNPIPELKLDILSYAMAYAHLLQLHIEKENSVVYPFAERGLSEEDFRDINEKSETYEAEKKKEGIQEHYLTALGSLEKKYQL</sequence>
<evidence type="ECO:0000313" key="2">
    <source>
        <dbReference type="EMBL" id="EHL09432.1"/>
    </source>
</evidence>
<dbReference type="HOGENOM" id="CLU_095978_2_0_9"/>
<dbReference type="GO" id="GO:0005886">
    <property type="term" value="C:plasma membrane"/>
    <property type="evidence" value="ECO:0007669"/>
    <property type="project" value="TreeGrafter"/>
</dbReference>